<dbReference type="PANTHER" id="PTHR21327:SF18">
    <property type="entry name" value="3,4-DIHYDROXY-2-BUTANONE 4-PHOSPHATE SYNTHASE"/>
    <property type="match status" value="1"/>
</dbReference>
<dbReference type="GO" id="GO:0005829">
    <property type="term" value="C:cytosol"/>
    <property type="evidence" value="ECO:0007669"/>
    <property type="project" value="TreeGrafter"/>
</dbReference>
<feature type="binding site" evidence="14">
    <location>
        <position position="51"/>
    </location>
    <ligand>
        <name>Mg(2+)</name>
        <dbReference type="ChEBI" id="CHEBI:18420"/>
        <label>2</label>
    </ligand>
</feature>
<dbReference type="PANTHER" id="PTHR21327">
    <property type="entry name" value="GTP CYCLOHYDROLASE II-RELATED"/>
    <property type="match status" value="1"/>
</dbReference>
<comment type="function">
    <text evidence="3 14">Catalyzes the conversion of D-ribulose 5-phosphate to formate and 3,4-dihydroxy-2-butanone 4-phosphate.</text>
</comment>
<dbReference type="Pfam" id="PF00926">
    <property type="entry name" value="DHBP_synthase"/>
    <property type="match status" value="1"/>
</dbReference>
<dbReference type="EC" id="4.1.99.12" evidence="7 14"/>
<comment type="catalytic activity">
    <reaction evidence="1 14">
        <text>D-ribulose 5-phosphate = (2S)-2-hydroxy-3-oxobutyl phosphate + formate + H(+)</text>
        <dbReference type="Rhea" id="RHEA:18457"/>
        <dbReference type="ChEBI" id="CHEBI:15378"/>
        <dbReference type="ChEBI" id="CHEBI:15740"/>
        <dbReference type="ChEBI" id="CHEBI:58121"/>
        <dbReference type="ChEBI" id="CHEBI:58830"/>
        <dbReference type="EC" id="4.1.99.12"/>
    </reaction>
</comment>
<protein>
    <recommendedName>
        <fullName evidence="8 14">3,4-dihydroxy-2-butanone 4-phosphate synthase</fullName>
        <shortName evidence="14">DHBP synthase</shortName>
        <ecNumber evidence="7 14">4.1.99.12</ecNumber>
    </recommendedName>
</protein>
<keyword evidence="17" id="KW-1185">Reference proteome</keyword>
<keyword evidence="9 14" id="KW-0686">Riboflavin biosynthesis</keyword>
<dbReference type="InterPro" id="IPR036144">
    <property type="entry name" value="RibA-like_sf"/>
</dbReference>
<gene>
    <name evidence="14" type="primary">ribB</name>
    <name evidence="16" type="ORF">SAMN05421793_1399</name>
</gene>
<evidence type="ECO:0000256" key="1">
    <source>
        <dbReference type="ARBA" id="ARBA00000141"/>
    </source>
</evidence>
<dbReference type="InterPro" id="IPR000422">
    <property type="entry name" value="DHBP_synthase_RibB"/>
</dbReference>
<dbReference type="SUPFAM" id="SSF142695">
    <property type="entry name" value="RibA-like"/>
    <property type="match status" value="1"/>
</dbReference>
<dbReference type="Pfam" id="PF00925">
    <property type="entry name" value="GTP_cyclohydro2"/>
    <property type="match status" value="1"/>
</dbReference>
<dbReference type="GO" id="GO:0003935">
    <property type="term" value="F:GTP cyclohydrolase II activity"/>
    <property type="evidence" value="ECO:0007669"/>
    <property type="project" value="TreeGrafter"/>
</dbReference>
<feature type="site" description="Essential for catalytic activity" evidence="14">
    <location>
        <position position="150"/>
    </location>
</feature>
<dbReference type="Gene3D" id="3.40.50.10990">
    <property type="entry name" value="GTP cyclohydrolase II"/>
    <property type="match status" value="1"/>
</dbReference>
<dbReference type="PIRSF" id="PIRSF001259">
    <property type="entry name" value="RibA"/>
    <property type="match status" value="1"/>
</dbReference>
<dbReference type="SUPFAM" id="SSF55821">
    <property type="entry name" value="YrdC/RibB"/>
    <property type="match status" value="1"/>
</dbReference>
<evidence type="ECO:0000256" key="9">
    <source>
        <dbReference type="ARBA" id="ARBA00022619"/>
    </source>
</evidence>
<comment type="similarity">
    <text evidence="5">In the N-terminal section; belongs to the DHBP synthase family.</text>
</comment>
<evidence type="ECO:0000256" key="8">
    <source>
        <dbReference type="ARBA" id="ARBA00018836"/>
    </source>
</evidence>
<dbReference type="Gene3D" id="3.90.870.10">
    <property type="entry name" value="DHBP synthase"/>
    <property type="match status" value="1"/>
</dbReference>
<evidence type="ECO:0000256" key="13">
    <source>
        <dbReference type="ARBA" id="ARBA00023239"/>
    </source>
</evidence>
<dbReference type="GO" id="GO:0009231">
    <property type="term" value="P:riboflavin biosynthetic process"/>
    <property type="evidence" value="ECO:0007669"/>
    <property type="project" value="UniProtKB-UniRule"/>
</dbReference>
<evidence type="ECO:0000256" key="3">
    <source>
        <dbReference type="ARBA" id="ARBA00002284"/>
    </source>
</evidence>
<evidence type="ECO:0000256" key="7">
    <source>
        <dbReference type="ARBA" id="ARBA00012153"/>
    </source>
</evidence>
<comment type="similarity">
    <text evidence="14">Belongs to the DHBP synthase family.</text>
</comment>
<keyword evidence="10 14" id="KW-0479">Metal-binding</keyword>
<evidence type="ECO:0000313" key="17">
    <source>
        <dbReference type="Proteomes" id="UP000198555"/>
    </source>
</evidence>
<evidence type="ECO:0000313" key="16">
    <source>
        <dbReference type="EMBL" id="SEH84652.1"/>
    </source>
</evidence>
<feature type="binding site" evidence="14">
    <location>
        <begin position="50"/>
        <end position="51"/>
    </location>
    <ligand>
        <name>D-ribulose 5-phosphate</name>
        <dbReference type="ChEBI" id="CHEBI:58121"/>
    </ligand>
</feature>
<comment type="cofactor">
    <cofactor evidence="14">
        <name>Mg(2+)</name>
        <dbReference type="ChEBI" id="CHEBI:18420"/>
    </cofactor>
    <cofactor evidence="14">
        <name>Mn(2+)</name>
        <dbReference type="ChEBI" id="CHEBI:29035"/>
    </cofactor>
    <text evidence="14">Binds 2 divalent metal cations per subunit. Magnesium or manganese.</text>
</comment>
<evidence type="ECO:0000256" key="10">
    <source>
        <dbReference type="ARBA" id="ARBA00022723"/>
    </source>
</evidence>
<proteinExistence type="inferred from homology"/>
<dbReference type="GO" id="GO:0030145">
    <property type="term" value="F:manganese ion binding"/>
    <property type="evidence" value="ECO:0007669"/>
    <property type="project" value="UniProtKB-UniRule"/>
</dbReference>
<feature type="binding site" evidence="14">
    <location>
        <begin position="164"/>
        <end position="168"/>
    </location>
    <ligand>
        <name>D-ribulose 5-phosphate</name>
        <dbReference type="ChEBI" id="CHEBI:58121"/>
    </ligand>
</feature>
<evidence type="ECO:0000256" key="6">
    <source>
        <dbReference type="ARBA" id="ARBA00008976"/>
    </source>
</evidence>
<dbReference type="STRING" id="420404.SAMN05421793_1399"/>
<evidence type="ECO:0000256" key="2">
    <source>
        <dbReference type="ARBA" id="ARBA00001936"/>
    </source>
</evidence>
<evidence type="ECO:0000256" key="14">
    <source>
        <dbReference type="HAMAP-Rule" id="MF_00180"/>
    </source>
</evidence>
<feature type="site" description="Essential for catalytic activity" evidence="14">
    <location>
        <position position="188"/>
    </location>
</feature>
<dbReference type="Proteomes" id="UP000198555">
    <property type="component" value="Unassembled WGS sequence"/>
</dbReference>
<evidence type="ECO:0000256" key="5">
    <source>
        <dbReference type="ARBA" id="ARBA00005520"/>
    </source>
</evidence>
<keyword evidence="12 14" id="KW-0464">Manganese</keyword>
<comment type="cofactor">
    <cofactor evidence="2">
        <name>Mn(2+)</name>
        <dbReference type="ChEBI" id="CHEBI:29035"/>
    </cofactor>
</comment>
<name>A0A1H6L8E2_9FLAO</name>
<evidence type="ECO:0000259" key="15">
    <source>
        <dbReference type="Pfam" id="PF00925"/>
    </source>
</evidence>
<feature type="binding site" evidence="14">
    <location>
        <position position="167"/>
    </location>
    <ligand>
        <name>Mg(2+)</name>
        <dbReference type="ChEBI" id="CHEBI:18420"/>
        <label>2</label>
    </ligand>
</feature>
<dbReference type="InterPro" id="IPR017945">
    <property type="entry name" value="DHBP_synth_RibB-like_a/b_dom"/>
</dbReference>
<reference evidence="17" key="1">
    <citation type="submission" date="2016-10" db="EMBL/GenBank/DDBJ databases">
        <authorList>
            <person name="Varghese N."/>
            <person name="Submissions S."/>
        </authorList>
    </citation>
    <scope>NUCLEOTIDE SEQUENCE [LARGE SCALE GENOMIC DNA]</scope>
    <source>
        <strain evidence="17">DSM 19326</strain>
    </source>
</reference>
<accession>A0A1H6L8E2</accession>
<dbReference type="GO" id="GO:0008686">
    <property type="term" value="F:3,4-dihydroxy-2-butanone-4-phosphate synthase activity"/>
    <property type="evidence" value="ECO:0007669"/>
    <property type="project" value="UniProtKB-UniRule"/>
</dbReference>
<keyword evidence="16" id="KW-0378">Hydrolase</keyword>
<evidence type="ECO:0000256" key="11">
    <source>
        <dbReference type="ARBA" id="ARBA00022842"/>
    </source>
</evidence>
<evidence type="ECO:0000256" key="12">
    <source>
        <dbReference type="ARBA" id="ARBA00023211"/>
    </source>
</evidence>
<feature type="binding site" evidence="14">
    <location>
        <position position="51"/>
    </location>
    <ligand>
        <name>Mg(2+)</name>
        <dbReference type="ChEBI" id="CHEBI:18420"/>
        <label>1</label>
    </ligand>
</feature>
<comment type="subunit">
    <text evidence="14">Homodimer.</text>
</comment>
<feature type="domain" description="GTP cyclohydrolase II" evidence="15">
    <location>
        <begin position="232"/>
        <end position="391"/>
    </location>
</feature>
<dbReference type="EMBL" id="FNWX01000039">
    <property type="protein sequence ID" value="SEH84652.1"/>
    <property type="molecule type" value="Genomic_DNA"/>
</dbReference>
<dbReference type="GO" id="GO:0000287">
    <property type="term" value="F:magnesium ion binding"/>
    <property type="evidence" value="ECO:0007669"/>
    <property type="project" value="UniProtKB-UniRule"/>
</dbReference>
<sequence length="393" mass="43914">MIPIFISVPNKYLCKNFLEIMDRIQLNTIEEALEDLKAGKMVIVVDDEDRENEGDLVAAAELTTAETVNFMATFARGLICMPITEKRCDELELHSMVANSTDPKETAFTISVDLLGKGATTGISASDRAKTIQAIMDPETKPGDLMRPGHIFPLRAREGGVLKRAGHTEAAIDLTRLAGLKEGGVICEILNEDGTMARLPQLREFGKKHDLKVVSIEDLIHYRLRQGDLVERIEERDIKTHFGDFKFYVFEEKPTEQIHYALTKGTWTTDEAVLVRVQSSGTYFDVFSRLSNGEHPLMQKVTDLINAEGKGAVVFINNVSNKENTLSRIQHFLNFQDGTNDQPTIAPNFRDYGIGTQILKDLGINKFKVITQNPNIKPIISGYDVEVSEMIAL</sequence>
<comment type="pathway">
    <text evidence="4 14">Cofactor biosynthesis; riboflavin biosynthesis; 2-hydroxy-3-oxobutyl phosphate from D-ribulose 5-phosphate: step 1/1.</text>
</comment>
<dbReference type="HAMAP" id="MF_00180">
    <property type="entry name" value="RibB"/>
    <property type="match status" value="1"/>
</dbReference>
<comment type="similarity">
    <text evidence="6">In the C-terminal section; belongs to the GTP cyclohydrolase II family.</text>
</comment>
<keyword evidence="13 14" id="KW-0456">Lyase</keyword>
<dbReference type="NCBIfam" id="TIGR00506">
    <property type="entry name" value="ribB"/>
    <property type="match status" value="1"/>
</dbReference>
<organism evidence="16 17">
    <name type="scientific">Epilithonimonas hominis</name>
    <dbReference type="NCBI Taxonomy" id="420404"/>
    <lineage>
        <taxon>Bacteria</taxon>
        <taxon>Pseudomonadati</taxon>
        <taxon>Bacteroidota</taxon>
        <taxon>Flavobacteriia</taxon>
        <taxon>Flavobacteriales</taxon>
        <taxon>Weeksellaceae</taxon>
        <taxon>Chryseobacterium group</taxon>
        <taxon>Epilithonimonas</taxon>
    </lineage>
</organism>
<dbReference type="AlphaFoldDB" id="A0A1H6L8E2"/>
<dbReference type="InterPro" id="IPR032677">
    <property type="entry name" value="GTP_cyclohydro_II"/>
</dbReference>
<dbReference type="UniPathway" id="UPA00275">
    <property type="reaction ID" value="UER00399"/>
</dbReference>
<evidence type="ECO:0000256" key="4">
    <source>
        <dbReference type="ARBA" id="ARBA00004904"/>
    </source>
</evidence>
<dbReference type="FunFam" id="3.90.870.10:FF:000001">
    <property type="entry name" value="Riboflavin biosynthesis protein RibBA"/>
    <property type="match status" value="1"/>
</dbReference>
<feature type="binding site" evidence="14">
    <location>
        <position position="55"/>
    </location>
    <ligand>
        <name>D-ribulose 5-phosphate</name>
        <dbReference type="ChEBI" id="CHEBI:58121"/>
    </ligand>
</feature>
<keyword evidence="11 14" id="KW-0460">Magnesium</keyword>